<dbReference type="Gene3D" id="3.40.50.12780">
    <property type="entry name" value="N-terminal domain of ligase-like"/>
    <property type="match status" value="2"/>
</dbReference>
<keyword evidence="9" id="KW-1185">Reference proteome</keyword>
<dbReference type="SUPFAM" id="SSF56801">
    <property type="entry name" value="Acetyl-CoA synthetase-like"/>
    <property type="match status" value="1"/>
</dbReference>
<keyword evidence="4" id="KW-0443">Lipid metabolism</keyword>
<evidence type="ECO:0000256" key="6">
    <source>
        <dbReference type="ARBA" id="ARBA00032875"/>
    </source>
</evidence>
<dbReference type="InterPro" id="IPR042099">
    <property type="entry name" value="ANL_N_sf"/>
</dbReference>
<feature type="domain" description="AMP-dependent synthetase/ligase" evidence="7">
    <location>
        <begin position="20"/>
        <end position="413"/>
    </location>
</feature>
<evidence type="ECO:0000256" key="3">
    <source>
        <dbReference type="ARBA" id="ARBA00022832"/>
    </source>
</evidence>
<dbReference type="Pfam" id="PF00501">
    <property type="entry name" value="AMP-binding"/>
    <property type="match status" value="1"/>
</dbReference>
<keyword evidence="3" id="KW-0276">Fatty acid metabolism</keyword>
<dbReference type="Proteomes" id="UP000272729">
    <property type="component" value="Unassembled WGS sequence"/>
</dbReference>
<dbReference type="PANTHER" id="PTHR43272:SF32">
    <property type="entry name" value="AMP-DEPENDENT SYNTHETASE_LIGASE DOMAIN-CONTAINING PROTEIN"/>
    <property type="match status" value="1"/>
</dbReference>
<evidence type="ECO:0000256" key="4">
    <source>
        <dbReference type="ARBA" id="ARBA00023098"/>
    </source>
</evidence>
<evidence type="ECO:0000313" key="8">
    <source>
        <dbReference type="EMBL" id="RKT73606.1"/>
    </source>
</evidence>
<evidence type="ECO:0000313" key="9">
    <source>
        <dbReference type="Proteomes" id="UP000272729"/>
    </source>
</evidence>
<dbReference type="PROSITE" id="PS00455">
    <property type="entry name" value="AMP_BINDING"/>
    <property type="match status" value="1"/>
</dbReference>
<proteinExistence type="inferred from homology"/>
<dbReference type="InterPro" id="IPR020845">
    <property type="entry name" value="AMP-binding_CS"/>
</dbReference>
<dbReference type="GO" id="GO:0016020">
    <property type="term" value="C:membrane"/>
    <property type="evidence" value="ECO:0007669"/>
    <property type="project" value="TreeGrafter"/>
</dbReference>
<dbReference type="InterPro" id="IPR045851">
    <property type="entry name" value="AMP-bd_C_sf"/>
</dbReference>
<dbReference type="RefSeq" id="WP_121227505.1">
    <property type="nucleotide sequence ID" value="NZ_JBIUBA010000016.1"/>
</dbReference>
<name>A0A495XKU7_9PSEU</name>
<comment type="catalytic activity">
    <reaction evidence="5">
        <text>a long-chain fatty acid + ATP + CoA = a long-chain fatty acyl-CoA + AMP + diphosphate</text>
        <dbReference type="Rhea" id="RHEA:15421"/>
        <dbReference type="ChEBI" id="CHEBI:30616"/>
        <dbReference type="ChEBI" id="CHEBI:33019"/>
        <dbReference type="ChEBI" id="CHEBI:57287"/>
        <dbReference type="ChEBI" id="CHEBI:57560"/>
        <dbReference type="ChEBI" id="CHEBI:83139"/>
        <dbReference type="ChEBI" id="CHEBI:456215"/>
        <dbReference type="EC" id="6.2.1.3"/>
    </reaction>
    <physiologicalReaction direction="left-to-right" evidence="5">
        <dbReference type="Rhea" id="RHEA:15422"/>
    </physiologicalReaction>
</comment>
<dbReference type="CDD" id="cd05907">
    <property type="entry name" value="VL_LC_FACS_like"/>
    <property type="match status" value="1"/>
</dbReference>
<dbReference type="GO" id="GO:0004467">
    <property type="term" value="F:long-chain fatty acid-CoA ligase activity"/>
    <property type="evidence" value="ECO:0007669"/>
    <property type="project" value="UniProtKB-EC"/>
</dbReference>
<gene>
    <name evidence="8" type="ORF">DFJ66_6943</name>
</gene>
<dbReference type="InterPro" id="IPR000873">
    <property type="entry name" value="AMP-dep_synth/lig_dom"/>
</dbReference>
<reference evidence="8 9" key="1">
    <citation type="submission" date="2018-10" db="EMBL/GenBank/DDBJ databases">
        <title>Sequencing the genomes of 1000 actinobacteria strains.</title>
        <authorList>
            <person name="Klenk H.-P."/>
        </authorList>
    </citation>
    <scope>NUCLEOTIDE SEQUENCE [LARGE SCALE GENOMIC DNA]</scope>
    <source>
        <strain evidence="8 9">DSM 43911</strain>
    </source>
</reference>
<protein>
    <recommendedName>
        <fullName evidence="6">Acyl-CoA synthetase</fullName>
    </recommendedName>
</protein>
<dbReference type="AlphaFoldDB" id="A0A495XKU7"/>
<keyword evidence="2" id="KW-0436">Ligase</keyword>
<accession>A0A495XKU7</accession>
<evidence type="ECO:0000256" key="1">
    <source>
        <dbReference type="ARBA" id="ARBA00006432"/>
    </source>
</evidence>
<comment type="caution">
    <text evidence="8">The sequence shown here is derived from an EMBL/GenBank/DDBJ whole genome shotgun (WGS) entry which is preliminary data.</text>
</comment>
<dbReference type="OrthoDB" id="9803968at2"/>
<organism evidence="8 9">
    <name type="scientific">Saccharothrix variisporea</name>
    <dbReference type="NCBI Taxonomy" id="543527"/>
    <lineage>
        <taxon>Bacteria</taxon>
        <taxon>Bacillati</taxon>
        <taxon>Actinomycetota</taxon>
        <taxon>Actinomycetes</taxon>
        <taxon>Pseudonocardiales</taxon>
        <taxon>Pseudonocardiaceae</taxon>
        <taxon>Saccharothrix</taxon>
    </lineage>
</organism>
<evidence type="ECO:0000256" key="5">
    <source>
        <dbReference type="ARBA" id="ARBA00024484"/>
    </source>
</evidence>
<dbReference type="Gene3D" id="3.30.300.30">
    <property type="match status" value="1"/>
</dbReference>
<comment type="similarity">
    <text evidence="1">Belongs to the ATP-dependent AMP-binding enzyme family.</text>
</comment>
<sequence length="583" mass="62815">MSVTTAASARVVADLPFLAAQLHDDRTAWRSKVGDRWVDRSFTEVAEWVMDLASGLVQRGIAPGDRVAVLANTRPEWSAVELAVLAAGGVVVPIYPSSAAEECAWIISDSGAVLLIAENAEQRAKVESIRSDVPDLREIIGMDGGLDELASEGRTSPQPAELDARRAAIDPDSPSVIIYTSGTTGPPKGCVLTHTNWLTMCRLTEELSYVVPDDVVYLFLPLAHVFAQIVHLSAMYVGATLAFHGGDPARIVPELAEVNPTFLPSVPRIFEKVYTAATAGVPEDKLKQAVHIGLSVRRLRAAGQPVPPELEAGFAQVEPVFARVRAIFGGRLRQALSGAAPISVEVLEFFSAAGVPVLEGYGMSESTGVGTVNTLHRHRLGSVGAFGVAGLDLRIAEDGEILMRGPHVFAGYWNNPEATAAVLTDGWLHTGDLGEVDEDGFVKITGRKKDIIITAGGKNIAPANVENQLRQSRWVSHAVVYGDRRPYLVALITLDQDEIVPWAAERGLPTDIPSLAAAPEVRELIQGVVDEANSHFARVSQVKRFAILDRDLTQDTGELTPTLKVKRNVVHTTHAQRYDELYG</sequence>
<dbReference type="EMBL" id="RBXR01000001">
    <property type="protein sequence ID" value="RKT73606.1"/>
    <property type="molecule type" value="Genomic_DNA"/>
</dbReference>
<evidence type="ECO:0000259" key="7">
    <source>
        <dbReference type="Pfam" id="PF00501"/>
    </source>
</evidence>
<evidence type="ECO:0000256" key="2">
    <source>
        <dbReference type="ARBA" id="ARBA00022598"/>
    </source>
</evidence>
<dbReference type="PANTHER" id="PTHR43272">
    <property type="entry name" value="LONG-CHAIN-FATTY-ACID--COA LIGASE"/>
    <property type="match status" value="1"/>
</dbReference>
<dbReference type="Pfam" id="PF23562">
    <property type="entry name" value="AMP-binding_C_3"/>
    <property type="match status" value="1"/>
</dbReference>